<dbReference type="PANTHER" id="PTHR46401:SF2">
    <property type="entry name" value="GLYCOSYLTRANSFERASE WBBK-RELATED"/>
    <property type="match status" value="1"/>
</dbReference>
<dbReference type="GO" id="GO:0016757">
    <property type="term" value="F:glycosyltransferase activity"/>
    <property type="evidence" value="ECO:0007669"/>
    <property type="project" value="InterPro"/>
</dbReference>
<evidence type="ECO:0000313" key="5">
    <source>
        <dbReference type="Proteomes" id="UP000265848"/>
    </source>
</evidence>
<evidence type="ECO:0000256" key="2">
    <source>
        <dbReference type="SAM" id="MobiDB-lite"/>
    </source>
</evidence>
<evidence type="ECO:0000259" key="3">
    <source>
        <dbReference type="Pfam" id="PF00534"/>
    </source>
</evidence>
<reference evidence="4 5" key="1">
    <citation type="submission" date="2018-08" db="EMBL/GenBank/DDBJ databases">
        <title>Pseudooceanicola sediminis CY03 in the family Rhodobacteracea.</title>
        <authorList>
            <person name="Zhang Y.-J."/>
        </authorList>
    </citation>
    <scope>NUCLEOTIDE SEQUENCE [LARGE SCALE GENOMIC DNA]</scope>
    <source>
        <strain evidence="4 5">CY03</strain>
    </source>
</reference>
<dbReference type="Proteomes" id="UP000265848">
    <property type="component" value="Unassembled WGS sequence"/>
</dbReference>
<dbReference type="Pfam" id="PF00534">
    <property type="entry name" value="Glycos_transf_1"/>
    <property type="match status" value="1"/>
</dbReference>
<organism evidence="4 5">
    <name type="scientific">Pseudooceanicola sediminis</name>
    <dbReference type="NCBI Taxonomy" id="2211117"/>
    <lineage>
        <taxon>Bacteria</taxon>
        <taxon>Pseudomonadati</taxon>
        <taxon>Pseudomonadota</taxon>
        <taxon>Alphaproteobacteria</taxon>
        <taxon>Rhodobacterales</taxon>
        <taxon>Paracoccaceae</taxon>
        <taxon>Pseudooceanicola</taxon>
    </lineage>
</organism>
<dbReference type="GO" id="GO:0009103">
    <property type="term" value="P:lipopolysaccharide biosynthetic process"/>
    <property type="evidence" value="ECO:0007669"/>
    <property type="project" value="TreeGrafter"/>
</dbReference>
<sequence length="415" mass="45206">MARNRHHSPSADRPARSGAGRGYEPRAARAARYSHHTGNAPKHHPAAGGIRPRARACLPSALRPPKGCRMHLMSRPHRSRPRIAIVDPCCGAPYDPLSLTRGGLGGTEATVLRVCATLTRDFEVRHYQATRREPLATSAGLMLPLSAGPAGADVIIVLNTWKVAVKLRKLHPEAAILLWLHIRPGRHNRKMGPALHAAGVRIICVSRSHMDWLRAFLGDGALPRTGFIYNPIADTLAPDATRRDPNRLLFASSPHKGLAEVFGRFDALRAVLPDLTLAVADPGYLRWNTGPVPKNVRFLGTLSHGALMRQMRRALCLFMPQTSFAETFGLVMAEANAVGTPVLASAALGANEEVLTPGQYLSTLDTAHLAQVIQRWQTTPPDVQANPQFRLRNVAAQWSQLLHETALCPQRAVTA</sequence>
<feature type="domain" description="Glycosyl transferase family 1" evidence="3">
    <location>
        <begin position="254"/>
        <end position="359"/>
    </location>
</feature>
<comment type="caution">
    <text evidence="4">The sequence shown here is derived from an EMBL/GenBank/DDBJ whole genome shotgun (WGS) entry which is preliminary data.</text>
</comment>
<dbReference type="SUPFAM" id="SSF53756">
    <property type="entry name" value="UDP-Glycosyltransferase/glycogen phosphorylase"/>
    <property type="match status" value="1"/>
</dbReference>
<dbReference type="CDD" id="cd03801">
    <property type="entry name" value="GT4_PimA-like"/>
    <property type="match status" value="1"/>
</dbReference>
<accession>A0A399IXD9</accession>
<keyword evidence="5" id="KW-1185">Reference proteome</keyword>
<name>A0A399IXD9_9RHOB</name>
<evidence type="ECO:0000256" key="1">
    <source>
        <dbReference type="ARBA" id="ARBA00022679"/>
    </source>
</evidence>
<dbReference type="PANTHER" id="PTHR46401">
    <property type="entry name" value="GLYCOSYLTRANSFERASE WBBK-RELATED"/>
    <property type="match status" value="1"/>
</dbReference>
<feature type="region of interest" description="Disordered" evidence="2">
    <location>
        <begin position="1"/>
        <end position="51"/>
    </location>
</feature>
<evidence type="ECO:0000313" key="4">
    <source>
        <dbReference type="EMBL" id="RII37815.1"/>
    </source>
</evidence>
<protein>
    <submittedName>
        <fullName evidence="4">Glycosyltransferase</fullName>
    </submittedName>
</protein>
<keyword evidence="1 4" id="KW-0808">Transferase</keyword>
<dbReference type="EMBL" id="QWJJ01000014">
    <property type="protein sequence ID" value="RII37815.1"/>
    <property type="molecule type" value="Genomic_DNA"/>
</dbReference>
<dbReference type="Gene3D" id="3.40.50.2000">
    <property type="entry name" value="Glycogen Phosphorylase B"/>
    <property type="match status" value="1"/>
</dbReference>
<gene>
    <name evidence="4" type="ORF">DL237_15575</name>
</gene>
<proteinExistence type="predicted"/>
<dbReference type="AlphaFoldDB" id="A0A399IXD9"/>
<dbReference type="InterPro" id="IPR001296">
    <property type="entry name" value="Glyco_trans_1"/>
</dbReference>